<proteinExistence type="predicted"/>
<dbReference type="STRING" id="309799.DICTH_0033"/>
<evidence type="ECO:0000313" key="2">
    <source>
        <dbReference type="Proteomes" id="UP000001733"/>
    </source>
</evidence>
<dbReference type="PaxDb" id="309799-DICTH_0033"/>
<protein>
    <submittedName>
        <fullName evidence="1">Uncharacterized protein</fullName>
    </submittedName>
</protein>
<name>B5YAU7_DICT6</name>
<dbReference type="KEGG" id="dth:DICTH_0033"/>
<keyword evidence="2" id="KW-1185">Reference proteome</keyword>
<reference evidence="1 2" key="1">
    <citation type="journal article" date="2014" name="Genome Announc.">
        <title>Complete Genome Sequence of the Extreme Thermophile Dictyoglomus thermophilum H-6-12.</title>
        <authorList>
            <person name="Coil D.A."/>
            <person name="Badger J.H."/>
            <person name="Forberger H.C."/>
            <person name="Riggs F."/>
            <person name="Madupu R."/>
            <person name="Fedorova N."/>
            <person name="Ward N."/>
            <person name="Robb F.T."/>
            <person name="Eisen J.A."/>
        </authorList>
    </citation>
    <scope>NUCLEOTIDE SEQUENCE [LARGE SCALE GENOMIC DNA]</scope>
    <source>
        <strain evidence="2">ATCC 35947 / DSM 3960 / H-6-12</strain>
    </source>
</reference>
<dbReference type="RefSeq" id="WP_012548559.1">
    <property type="nucleotide sequence ID" value="NC_011297.1"/>
</dbReference>
<dbReference type="Proteomes" id="UP000001733">
    <property type="component" value="Chromosome"/>
</dbReference>
<accession>B5YAU7</accession>
<organism evidence="1 2">
    <name type="scientific">Dictyoglomus thermophilum (strain ATCC 35947 / DSM 3960 / H-6-12)</name>
    <dbReference type="NCBI Taxonomy" id="309799"/>
    <lineage>
        <taxon>Bacteria</taxon>
        <taxon>Pseudomonadati</taxon>
        <taxon>Dictyoglomota</taxon>
        <taxon>Dictyoglomia</taxon>
        <taxon>Dictyoglomales</taxon>
        <taxon>Dictyoglomaceae</taxon>
        <taxon>Dictyoglomus</taxon>
    </lineage>
</organism>
<sequence length="50" mass="5834">MKITLGRVKIKESKTKQNRVNVNKVEDITLRSETVINNSPIVEYLRTKTF</sequence>
<dbReference type="EMBL" id="CP001146">
    <property type="protein sequence ID" value="ACI19927.1"/>
    <property type="molecule type" value="Genomic_DNA"/>
</dbReference>
<dbReference type="AlphaFoldDB" id="B5YAU7"/>
<evidence type="ECO:0000313" key="1">
    <source>
        <dbReference type="EMBL" id="ACI19927.1"/>
    </source>
</evidence>
<dbReference type="HOGENOM" id="CLU_3117226_0_0_0"/>
<gene>
    <name evidence="1" type="ordered locus">DICTH_0033</name>
</gene>